<keyword evidence="1" id="KW-0175">Coiled coil</keyword>
<feature type="coiled-coil region" evidence="1">
    <location>
        <begin position="143"/>
        <end position="205"/>
    </location>
</feature>
<sequence>MIKLPLFKINSMLIKKLTPIIAILLFLGIAGFLGYNYYNTQKQLSEYKEHSDVQAIKEKYDLIKKIGKITLLPENEEPTIATVKDAYTLKEQKFFYRAENGDKVIIYAQSSRAILYRPSINKIIESAPVNIRDLQGSVATAQLAQAENTKQSTESVLGTEEQKEPAKIAVYNGTKTMQGMASKVSNFLQSKYDEKEIEIKELSNTDELFEDTVVINITKKYDNLTKNLVSLLAAKEEQIPEDDDLPDVDILIIIGADFSPDILK</sequence>
<evidence type="ECO:0000313" key="4">
    <source>
        <dbReference type="Proteomes" id="UP000178615"/>
    </source>
</evidence>
<accession>A0A1F4UKE0</accession>
<gene>
    <name evidence="3" type="ORF">A2V49_03360</name>
</gene>
<organism evidence="3 4">
    <name type="scientific">candidate division WWE3 bacterium RBG_19FT_COMBO_34_6</name>
    <dbReference type="NCBI Taxonomy" id="1802612"/>
    <lineage>
        <taxon>Bacteria</taxon>
        <taxon>Katanobacteria</taxon>
    </lineage>
</organism>
<keyword evidence="2" id="KW-0812">Transmembrane</keyword>
<dbReference type="EMBL" id="MEUV01000036">
    <property type="protein sequence ID" value="OGC45448.1"/>
    <property type="molecule type" value="Genomic_DNA"/>
</dbReference>
<comment type="caution">
    <text evidence="3">The sequence shown here is derived from an EMBL/GenBank/DDBJ whole genome shotgun (WGS) entry which is preliminary data.</text>
</comment>
<keyword evidence="2" id="KW-1133">Transmembrane helix</keyword>
<keyword evidence="2" id="KW-0472">Membrane</keyword>
<evidence type="ECO:0000313" key="3">
    <source>
        <dbReference type="EMBL" id="OGC45448.1"/>
    </source>
</evidence>
<evidence type="ECO:0000256" key="1">
    <source>
        <dbReference type="SAM" id="Coils"/>
    </source>
</evidence>
<feature type="transmembrane region" description="Helical" evidence="2">
    <location>
        <begin position="20"/>
        <end position="38"/>
    </location>
</feature>
<dbReference type="Proteomes" id="UP000178615">
    <property type="component" value="Unassembled WGS sequence"/>
</dbReference>
<evidence type="ECO:0000256" key="2">
    <source>
        <dbReference type="SAM" id="Phobius"/>
    </source>
</evidence>
<protein>
    <submittedName>
        <fullName evidence="3">Uncharacterized protein</fullName>
    </submittedName>
</protein>
<proteinExistence type="predicted"/>
<reference evidence="3 4" key="1">
    <citation type="journal article" date="2016" name="Nat. Commun.">
        <title>Thousands of microbial genomes shed light on interconnected biogeochemical processes in an aquifer system.</title>
        <authorList>
            <person name="Anantharaman K."/>
            <person name="Brown C.T."/>
            <person name="Hug L.A."/>
            <person name="Sharon I."/>
            <person name="Castelle C.J."/>
            <person name="Probst A.J."/>
            <person name="Thomas B.C."/>
            <person name="Singh A."/>
            <person name="Wilkins M.J."/>
            <person name="Karaoz U."/>
            <person name="Brodie E.L."/>
            <person name="Williams K.H."/>
            <person name="Hubbard S.S."/>
            <person name="Banfield J.F."/>
        </authorList>
    </citation>
    <scope>NUCLEOTIDE SEQUENCE [LARGE SCALE GENOMIC DNA]</scope>
</reference>
<dbReference type="AlphaFoldDB" id="A0A1F4UKE0"/>
<name>A0A1F4UKE0_UNCKA</name>